<feature type="domain" description="Acyl-CoA dehydrogenase/oxidase N-terminal" evidence="10">
    <location>
        <begin position="149"/>
        <end position="258"/>
    </location>
</feature>
<dbReference type="InterPro" id="IPR037069">
    <property type="entry name" value="AcylCoA_DH/ox_N_sf"/>
</dbReference>
<evidence type="ECO:0000259" key="10">
    <source>
        <dbReference type="Pfam" id="PF02771"/>
    </source>
</evidence>
<evidence type="ECO:0000313" key="11">
    <source>
        <dbReference type="EMBL" id="ANX02878.1"/>
    </source>
</evidence>
<reference evidence="12" key="1">
    <citation type="submission" date="2016-03" db="EMBL/GenBank/DDBJ databases">
        <title>Complete genome sequence of Solimmundus cernigliae, representing a novel lineage of polycyclic aromatic hydrocarbon degraders within the Gammaproteobacteria.</title>
        <authorList>
            <person name="Singleton D.R."/>
            <person name="Dickey A.N."/>
            <person name="Scholl E.H."/>
            <person name="Wright F.A."/>
            <person name="Aitken M.D."/>
        </authorList>
    </citation>
    <scope>NUCLEOTIDE SEQUENCE [LARGE SCALE GENOMIC DNA]</scope>
    <source>
        <strain evidence="12">TR3.2</strain>
    </source>
</reference>
<dbReference type="InterPro" id="IPR009100">
    <property type="entry name" value="AcylCoA_DH/oxidase_NM_dom_sf"/>
</dbReference>
<evidence type="ECO:0000259" key="9">
    <source>
        <dbReference type="Pfam" id="PF02770"/>
    </source>
</evidence>
<dbReference type="InterPro" id="IPR046373">
    <property type="entry name" value="Acyl-CoA_Oxase/DH_mid-dom_sf"/>
</dbReference>
<dbReference type="Pfam" id="PF02771">
    <property type="entry name" value="Acyl-CoA_dh_N"/>
    <property type="match status" value="1"/>
</dbReference>
<proteinExistence type="inferred from homology"/>
<dbReference type="Gene3D" id="1.20.140.10">
    <property type="entry name" value="Butyryl-CoA Dehydrogenase, subunit A, domain 3"/>
    <property type="match status" value="1"/>
</dbReference>
<evidence type="ECO:0000313" key="12">
    <source>
        <dbReference type="Proteomes" id="UP000092952"/>
    </source>
</evidence>
<accession>A0A1B1YQ54</accession>
<dbReference type="InterPro" id="IPR006091">
    <property type="entry name" value="Acyl-CoA_Oxase/DH_mid-dom"/>
</dbReference>
<evidence type="ECO:0000256" key="4">
    <source>
        <dbReference type="ARBA" id="ARBA00022827"/>
    </source>
</evidence>
<comment type="cofactor">
    <cofactor evidence="1 6">
        <name>FAD</name>
        <dbReference type="ChEBI" id="CHEBI:57692"/>
    </cofactor>
</comment>
<dbReference type="KEGG" id="gbi:PG2T_00815"/>
<protein>
    <recommendedName>
        <fullName evidence="13">Acyl-CoA dehydrogenase</fullName>
    </recommendedName>
</protein>
<dbReference type="Proteomes" id="UP000092952">
    <property type="component" value="Chromosome"/>
</dbReference>
<organism evidence="11 12">
    <name type="scientific">Immundisolibacter cernigliae</name>
    <dbReference type="NCBI Taxonomy" id="1810504"/>
    <lineage>
        <taxon>Bacteria</taxon>
        <taxon>Pseudomonadati</taxon>
        <taxon>Pseudomonadota</taxon>
        <taxon>Gammaproteobacteria</taxon>
        <taxon>Immundisolibacterales</taxon>
        <taxon>Immundisolibacteraceae</taxon>
        <taxon>Immundisolibacter</taxon>
    </lineage>
</organism>
<dbReference type="Pfam" id="PF00441">
    <property type="entry name" value="Acyl-CoA_dh_1"/>
    <property type="match status" value="1"/>
</dbReference>
<dbReference type="Pfam" id="PF02770">
    <property type="entry name" value="Acyl-CoA_dh_M"/>
    <property type="match status" value="1"/>
</dbReference>
<feature type="domain" description="Acyl-CoA dehydrogenase/oxidase C-terminal" evidence="8">
    <location>
        <begin position="387"/>
        <end position="537"/>
    </location>
</feature>
<keyword evidence="7" id="KW-0175">Coiled coil</keyword>
<evidence type="ECO:0000256" key="5">
    <source>
        <dbReference type="ARBA" id="ARBA00023002"/>
    </source>
</evidence>
<dbReference type="PANTHER" id="PTHR43884">
    <property type="entry name" value="ACYL-COA DEHYDROGENASE"/>
    <property type="match status" value="1"/>
</dbReference>
<comment type="similarity">
    <text evidence="2 6">Belongs to the acyl-CoA dehydrogenase family.</text>
</comment>
<dbReference type="PANTHER" id="PTHR43884:SF25">
    <property type="entry name" value="ACYL-COA DEHYDROGENASE YDBM-RELATED"/>
    <property type="match status" value="1"/>
</dbReference>
<dbReference type="GO" id="GO:0003995">
    <property type="term" value="F:acyl-CoA dehydrogenase activity"/>
    <property type="evidence" value="ECO:0007669"/>
    <property type="project" value="TreeGrafter"/>
</dbReference>
<dbReference type="InterPro" id="IPR013786">
    <property type="entry name" value="AcylCoA_DH/ox_N"/>
</dbReference>
<dbReference type="Gene3D" id="2.40.110.10">
    <property type="entry name" value="Butyryl-CoA Dehydrogenase, subunit A, domain 2"/>
    <property type="match status" value="1"/>
</dbReference>
<sequence>MTAGELGLTALRGAAAALTQVRDQLVQRTAGGRDIDGHQVAVRRYANLEARLKAAQALAEWADEDPSARQMADLFAADFALEALHAIERHGADFGLAAADSDAALPAGARPALASALSESRFRALAERAAGHGFVNHGAIHGEDAELTLALRDGARRFAVERVAPLAQRIHLDDLLVPEELIGGMAELGFFGMSIPAEYGGTGMSNLAMVVATEELSVASLPAAGSLITRPEVLAKALLAGGSEAQKQRWLGPVARGELMVGVAVTEPDTGSDVAALRCRATPAVQDGVAGWSIDGAKAWSTFAGRADVLALLARTDPDPAAGHRGLSLFIVEKQRCLGHQIDLTQPGGGRLSGKADRTPGYRGMHSFTLQFERWFVPGDRLVGEAGRGFYYQMAGFAAGRLQTAGRATGLAQASLLAAGQYAQQRRQFGRPIGEFQSTAYELGWMALRTEAARQLSHAAARAMDAGAADAGLLAAMAKLFACRVAVEVSQRAQLLHGGWGYAEEFLIARLVADALVLPIFEGVEPILELKVIGRQLLGGGA</sequence>
<dbReference type="InParanoid" id="A0A1B1YQ54"/>
<dbReference type="OrthoDB" id="9780544at2"/>
<dbReference type="AlphaFoldDB" id="A0A1B1YQ54"/>
<dbReference type="SUPFAM" id="SSF56645">
    <property type="entry name" value="Acyl-CoA dehydrogenase NM domain-like"/>
    <property type="match status" value="1"/>
</dbReference>
<dbReference type="SUPFAM" id="SSF47203">
    <property type="entry name" value="Acyl-CoA dehydrogenase C-terminal domain-like"/>
    <property type="match status" value="1"/>
</dbReference>
<feature type="coiled-coil region" evidence="7">
    <location>
        <begin position="38"/>
        <end position="65"/>
    </location>
</feature>
<evidence type="ECO:0008006" key="13">
    <source>
        <dbReference type="Google" id="ProtNLM"/>
    </source>
</evidence>
<dbReference type="Gene3D" id="1.10.540.10">
    <property type="entry name" value="Acyl-CoA dehydrogenase/oxidase, N-terminal domain"/>
    <property type="match status" value="1"/>
</dbReference>
<dbReference type="InterPro" id="IPR036250">
    <property type="entry name" value="AcylCo_DH-like_C"/>
</dbReference>
<keyword evidence="3 6" id="KW-0285">Flavoprotein</keyword>
<name>A0A1B1YQ54_9GAMM</name>
<keyword evidence="5 6" id="KW-0560">Oxidoreductase</keyword>
<feature type="domain" description="Acyl-CoA oxidase/dehydrogenase middle" evidence="9">
    <location>
        <begin position="263"/>
        <end position="373"/>
    </location>
</feature>
<dbReference type="EMBL" id="CP014671">
    <property type="protein sequence ID" value="ANX02878.1"/>
    <property type="molecule type" value="Genomic_DNA"/>
</dbReference>
<dbReference type="RefSeq" id="WP_068802392.1">
    <property type="nucleotide sequence ID" value="NZ_CP014671.1"/>
</dbReference>
<evidence type="ECO:0000256" key="3">
    <source>
        <dbReference type="ARBA" id="ARBA00022630"/>
    </source>
</evidence>
<evidence type="ECO:0000256" key="1">
    <source>
        <dbReference type="ARBA" id="ARBA00001974"/>
    </source>
</evidence>
<dbReference type="InterPro" id="IPR009075">
    <property type="entry name" value="AcylCo_DH/oxidase_C"/>
</dbReference>
<keyword evidence="4 6" id="KW-0274">FAD</keyword>
<evidence type="ECO:0000256" key="7">
    <source>
        <dbReference type="SAM" id="Coils"/>
    </source>
</evidence>
<evidence type="ECO:0000256" key="2">
    <source>
        <dbReference type="ARBA" id="ARBA00009347"/>
    </source>
</evidence>
<dbReference type="GO" id="GO:0050660">
    <property type="term" value="F:flavin adenine dinucleotide binding"/>
    <property type="evidence" value="ECO:0007669"/>
    <property type="project" value="InterPro"/>
</dbReference>
<gene>
    <name evidence="11" type="ORF">PG2T_00815</name>
</gene>
<keyword evidence="12" id="KW-1185">Reference proteome</keyword>
<evidence type="ECO:0000256" key="6">
    <source>
        <dbReference type="RuleBase" id="RU362125"/>
    </source>
</evidence>
<evidence type="ECO:0000259" key="8">
    <source>
        <dbReference type="Pfam" id="PF00441"/>
    </source>
</evidence>
<dbReference type="STRING" id="1810504.PG2T_00815"/>